<organism evidence="1 2">
    <name type="scientific">Flavobacterium myungsuense</name>
    <dbReference type="NCBI Taxonomy" id="651823"/>
    <lineage>
        <taxon>Bacteria</taxon>
        <taxon>Pseudomonadati</taxon>
        <taxon>Bacteroidota</taxon>
        <taxon>Flavobacteriia</taxon>
        <taxon>Flavobacteriales</taxon>
        <taxon>Flavobacteriaceae</taxon>
        <taxon>Flavobacterium</taxon>
    </lineage>
</organism>
<gene>
    <name evidence="1" type="ORF">ACFQ0S_11895</name>
</gene>
<dbReference type="InterPro" id="IPR017601">
    <property type="entry name" value="DGQHR-contain_dom"/>
</dbReference>
<sequence>MNNLTNNIIKGIPVVQNKQDFVVSVFTIEQIFKFTKFTNRLIVGYDENQLPVYNEQIQRFVENSRVVKISDFLTKDPDATFPTNLVLHIPKAIIENQKECGDLIEITLNDKVFTELNKDNGDVYITIIDGQHRIKGIEYAIDILKNEISFLSKTSRTNDLPEIQKELKFKKERLNDLLKIELVVTFFIDKTLEYQAMIFSTINRTQKKVSSDLVSSLFGLTTSDTPQKTALQVVLSLNGHISSPFYKRIKLYGGSYSKENSPPLSQATMVSSIVNLISESIREAENDRYKDRKELLSRSSGSQRPLPFRKYYANNQDYIISDIFYYFFNSIKSIFKNKNDFSYWDFQDEKNTDNILQTTVGYESLLKVLIDILKEVKIDDIESTEIFDNYLIRAKGLNISDINRYSFNNRGKKYLYLDMSLAIWKAKDNNDIRLVELKKLENEG</sequence>
<proteinExistence type="predicted"/>
<reference evidence="2" key="1">
    <citation type="journal article" date="2019" name="Int. J. Syst. Evol. Microbiol.">
        <title>The Global Catalogue of Microorganisms (GCM) 10K type strain sequencing project: providing services to taxonomists for standard genome sequencing and annotation.</title>
        <authorList>
            <consortium name="The Broad Institute Genomics Platform"/>
            <consortium name="The Broad Institute Genome Sequencing Center for Infectious Disease"/>
            <person name="Wu L."/>
            <person name="Ma J."/>
        </authorList>
    </citation>
    <scope>NUCLEOTIDE SEQUENCE [LARGE SCALE GENOMIC DNA]</scope>
    <source>
        <strain evidence="2">CECT 7649</strain>
    </source>
</reference>
<accession>A0ABW3J5P8</accession>
<keyword evidence="2" id="KW-1185">Reference proteome</keyword>
<dbReference type="Proteomes" id="UP001597051">
    <property type="component" value="Unassembled WGS sequence"/>
</dbReference>
<dbReference type="CDD" id="cd16413">
    <property type="entry name" value="DGQHR_domain"/>
    <property type="match status" value="1"/>
</dbReference>
<protein>
    <submittedName>
        <fullName evidence="1">DGQHR domain-containing protein</fullName>
    </submittedName>
</protein>
<dbReference type="NCBIfam" id="TIGR03187">
    <property type="entry name" value="DGQHR"/>
    <property type="match status" value="1"/>
</dbReference>
<evidence type="ECO:0000313" key="2">
    <source>
        <dbReference type="Proteomes" id="UP001597051"/>
    </source>
</evidence>
<dbReference type="RefSeq" id="WP_379758710.1">
    <property type="nucleotide sequence ID" value="NZ_JBHSYB010000065.1"/>
</dbReference>
<name>A0ABW3J5P8_9FLAO</name>
<comment type="caution">
    <text evidence="1">The sequence shown here is derived from an EMBL/GenBank/DDBJ whole genome shotgun (WGS) entry which is preliminary data.</text>
</comment>
<dbReference type="InterPro" id="IPR017642">
    <property type="entry name" value="DNA_S_mod_DndB"/>
</dbReference>
<dbReference type="EMBL" id="JBHTIZ010000044">
    <property type="protein sequence ID" value="MFD0985175.1"/>
    <property type="molecule type" value="Genomic_DNA"/>
</dbReference>
<evidence type="ECO:0000313" key="1">
    <source>
        <dbReference type="EMBL" id="MFD0985175.1"/>
    </source>
</evidence>
<dbReference type="Pfam" id="PF14072">
    <property type="entry name" value="DndB"/>
    <property type="match status" value="1"/>
</dbReference>